<feature type="transmembrane region" description="Helical" evidence="1">
    <location>
        <begin position="107"/>
        <end position="127"/>
    </location>
</feature>
<gene>
    <name evidence="3" type="ORF">GR167_09865</name>
</gene>
<dbReference type="RefSeq" id="WP_160973293.1">
    <property type="nucleotide sequence ID" value="NZ_WWEN01000003.1"/>
</dbReference>
<dbReference type="GO" id="GO:0006508">
    <property type="term" value="P:proteolysis"/>
    <property type="evidence" value="ECO:0007669"/>
    <property type="project" value="UniProtKB-KW"/>
</dbReference>
<feature type="transmembrane region" description="Helical" evidence="1">
    <location>
        <begin position="274"/>
        <end position="293"/>
    </location>
</feature>
<sequence>MRAYRPHSDFIATARLTPEVSRLIFGVIAIELLYGLGLDIISAVLDSFPPQIGDAYYYGTTAAGLLAQLFSFALLGGSVMLVARYLNFRPPMSLVGPVEPAKEGFMLALFAGLGTFLLIEILPPYWSTAGADTLGVGRWLLLLPFALAGLTVQVAAEELLYRGYIQQQLAARFPSTWIWMIGPNLLFAAAHWESGTDPVDAMEYVTWAFFFGLVASDLTARTGSLGAAVGFHLANNVYAFLFFSERGAPDSGLALFLFPPSTDLLPPSVTAEPFPSLGLVVELGTLLVMWLATRMVLRR</sequence>
<comment type="caution">
    <text evidence="3">The sequence shown here is derived from an EMBL/GenBank/DDBJ whole genome shotgun (WGS) entry which is preliminary data.</text>
</comment>
<dbReference type="EMBL" id="WWEN01000003">
    <property type="protein sequence ID" value="MYM55614.1"/>
    <property type="molecule type" value="Genomic_DNA"/>
</dbReference>
<dbReference type="InterPro" id="IPR003675">
    <property type="entry name" value="Rce1/LyrA-like_dom"/>
</dbReference>
<name>A0A6L8LI12_9RHOB</name>
<feature type="transmembrane region" description="Helical" evidence="1">
    <location>
        <begin position="20"/>
        <end position="45"/>
    </location>
</feature>
<feature type="domain" description="CAAX prenyl protease 2/Lysostaphin resistance protein A-like" evidence="2">
    <location>
        <begin position="141"/>
        <end position="237"/>
    </location>
</feature>
<evidence type="ECO:0000313" key="3">
    <source>
        <dbReference type="EMBL" id="MYM55614.1"/>
    </source>
</evidence>
<protein>
    <submittedName>
        <fullName evidence="3">CPBP family intramembrane metalloprotease</fullName>
    </submittedName>
</protein>
<feature type="transmembrane region" description="Helical" evidence="1">
    <location>
        <begin position="139"/>
        <end position="161"/>
    </location>
</feature>
<dbReference type="GO" id="GO:0080120">
    <property type="term" value="P:CAAX-box protein maturation"/>
    <property type="evidence" value="ECO:0007669"/>
    <property type="project" value="UniProtKB-ARBA"/>
</dbReference>
<keyword evidence="3" id="KW-0378">Hydrolase</keyword>
<keyword evidence="3" id="KW-0645">Protease</keyword>
<dbReference type="Pfam" id="PF02517">
    <property type="entry name" value="Rce1-like"/>
    <property type="match status" value="1"/>
</dbReference>
<keyword evidence="4" id="KW-1185">Reference proteome</keyword>
<evidence type="ECO:0000259" key="2">
    <source>
        <dbReference type="Pfam" id="PF02517"/>
    </source>
</evidence>
<organism evidence="3 4">
    <name type="scientific">Thalassovita mangrovi</name>
    <dbReference type="NCBI Taxonomy" id="2692236"/>
    <lineage>
        <taxon>Bacteria</taxon>
        <taxon>Pseudomonadati</taxon>
        <taxon>Pseudomonadota</taxon>
        <taxon>Alphaproteobacteria</taxon>
        <taxon>Rhodobacterales</taxon>
        <taxon>Roseobacteraceae</taxon>
        <taxon>Thalassovita</taxon>
    </lineage>
</organism>
<accession>A0A6L8LI12</accession>
<evidence type="ECO:0000256" key="1">
    <source>
        <dbReference type="SAM" id="Phobius"/>
    </source>
</evidence>
<feature type="transmembrane region" description="Helical" evidence="1">
    <location>
        <begin position="65"/>
        <end position="86"/>
    </location>
</feature>
<keyword evidence="3" id="KW-0482">Metalloprotease</keyword>
<dbReference type="GO" id="GO:0008237">
    <property type="term" value="F:metallopeptidase activity"/>
    <property type="evidence" value="ECO:0007669"/>
    <property type="project" value="UniProtKB-KW"/>
</dbReference>
<reference evidence="3 4" key="1">
    <citation type="submission" date="2020-01" db="EMBL/GenBank/DDBJ databases">
        <authorList>
            <person name="Chen S."/>
        </authorList>
    </citation>
    <scope>NUCLEOTIDE SEQUENCE [LARGE SCALE GENOMIC DNA]</scope>
    <source>
        <strain evidence="3 4">GS-10</strain>
    </source>
</reference>
<dbReference type="GO" id="GO:0004175">
    <property type="term" value="F:endopeptidase activity"/>
    <property type="evidence" value="ECO:0007669"/>
    <property type="project" value="UniProtKB-ARBA"/>
</dbReference>
<keyword evidence="1" id="KW-1133">Transmembrane helix</keyword>
<dbReference type="Proteomes" id="UP000479043">
    <property type="component" value="Unassembled WGS sequence"/>
</dbReference>
<dbReference type="AlphaFoldDB" id="A0A6L8LI12"/>
<evidence type="ECO:0000313" key="4">
    <source>
        <dbReference type="Proteomes" id="UP000479043"/>
    </source>
</evidence>
<feature type="transmembrane region" description="Helical" evidence="1">
    <location>
        <begin position="173"/>
        <end position="192"/>
    </location>
</feature>
<feature type="transmembrane region" description="Helical" evidence="1">
    <location>
        <begin position="204"/>
        <end position="220"/>
    </location>
</feature>
<proteinExistence type="predicted"/>
<keyword evidence="1" id="KW-0472">Membrane</keyword>
<keyword evidence="1" id="KW-0812">Transmembrane</keyword>